<dbReference type="InterPro" id="IPR050266">
    <property type="entry name" value="AB_hydrolase_sf"/>
</dbReference>
<dbReference type="EMBL" id="JOTN01000006">
    <property type="protein sequence ID" value="KEK19682.1"/>
    <property type="molecule type" value="Genomic_DNA"/>
</dbReference>
<accession>A0A073JZQ0</accession>
<keyword evidence="3" id="KW-1185">Reference proteome</keyword>
<keyword evidence="2" id="KW-0378">Hydrolase</keyword>
<evidence type="ECO:0000313" key="2">
    <source>
        <dbReference type="EMBL" id="KEK19682.1"/>
    </source>
</evidence>
<dbReference type="PANTHER" id="PTHR43798:SF33">
    <property type="entry name" value="HYDROLASE, PUTATIVE (AFU_ORTHOLOGUE AFUA_2G14860)-RELATED"/>
    <property type="match status" value="1"/>
</dbReference>
<protein>
    <submittedName>
        <fullName evidence="2">Alpha/beta hydrolase</fullName>
    </submittedName>
</protein>
<dbReference type="GO" id="GO:0016020">
    <property type="term" value="C:membrane"/>
    <property type="evidence" value="ECO:0007669"/>
    <property type="project" value="TreeGrafter"/>
</dbReference>
<reference evidence="2 3" key="1">
    <citation type="submission" date="2014-06" db="EMBL/GenBank/DDBJ databases">
        <title>Draft genome sequence of Bacillus manliponensis JCM 15802 (MCCC 1A00708).</title>
        <authorList>
            <person name="Lai Q."/>
            <person name="Liu Y."/>
            <person name="Shao Z."/>
        </authorList>
    </citation>
    <scope>NUCLEOTIDE SEQUENCE [LARGE SCALE GENOMIC DNA]</scope>
    <source>
        <strain evidence="2 3">JCM 15802</strain>
    </source>
</reference>
<comment type="caution">
    <text evidence="2">The sequence shown here is derived from an EMBL/GenBank/DDBJ whole genome shotgun (WGS) entry which is preliminary data.</text>
</comment>
<dbReference type="InterPro" id="IPR000073">
    <property type="entry name" value="AB_hydrolase_1"/>
</dbReference>
<evidence type="ECO:0000259" key="1">
    <source>
        <dbReference type="Pfam" id="PF00561"/>
    </source>
</evidence>
<dbReference type="Pfam" id="PF00561">
    <property type="entry name" value="Abhydrolase_1"/>
    <property type="match status" value="1"/>
</dbReference>
<gene>
    <name evidence="2" type="ORF">BAMA_20765</name>
</gene>
<feature type="domain" description="AB hydrolase-1" evidence="1">
    <location>
        <begin position="59"/>
        <end position="167"/>
    </location>
</feature>
<name>A0A073JZQ0_9BACI</name>
<dbReference type="STRING" id="574376.BAMA_20765"/>
<dbReference type="GO" id="GO:0016787">
    <property type="term" value="F:hydrolase activity"/>
    <property type="evidence" value="ECO:0007669"/>
    <property type="project" value="UniProtKB-KW"/>
</dbReference>
<dbReference type="AlphaFoldDB" id="A0A073JZQ0"/>
<dbReference type="Proteomes" id="UP000027822">
    <property type="component" value="Unassembled WGS sequence"/>
</dbReference>
<dbReference type="PANTHER" id="PTHR43798">
    <property type="entry name" value="MONOACYLGLYCEROL LIPASE"/>
    <property type="match status" value="1"/>
</dbReference>
<dbReference type="eggNOG" id="COG0596">
    <property type="taxonomic scope" value="Bacteria"/>
</dbReference>
<dbReference type="Gene3D" id="3.40.50.1820">
    <property type="entry name" value="alpha/beta hydrolase"/>
    <property type="match status" value="1"/>
</dbReference>
<dbReference type="OrthoDB" id="59888at2"/>
<dbReference type="SUPFAM" id="SSF53474">
    <property type="entry name" value="alpha/beta-Hydrolases"/>
    <property type="match status" value="1"/>
</dbReference>
<proteinExistence type="predicted"/>
<sequence>MSSQKDVFYKKALSTILFPCTITNLLINKQNKVKEPGKIVKVKNRDFHCIVSGENKGNPTVILDAGLSGNCLAWCLVQPQLAKMTKVVSFDRQGYGWSDIEDGEITSLSALEDLKLALQELNIAPPYILVGHSFAGLHIRLFASKYPEDVVGLVFVDAVHQDRYIKEKMDSNRLRQYEKSLKMMRVANLTSLIGLPRLLKMPVGGRSLPKQVQNYVKYVGYTPSAYEVSYKEMLYSEKSARQVEATQKLKEDLPIVVISSNNKDEAWKEQQQKLCQLTNKSVHIQTENNHSIQLENPAVVVEAVEKIIGDITE</sequence>
<organism evidence="2 3">
    <name type="scientific">Bacillus manliponensis</name>
    <dbReference type="NCBI Taxonomy" id="574376"/>
    <lineage>
        <taxon>Bacteria</taxon>
        <taxon>Bacillati</taxon>
        <taxon>Bacillota</taxon>
        <taxon>Bacilli</taxon>
        <taxon>Bacillales</taxon>
        <taxon>Bacillaceae</taxon>
        <taxon>Bacillus</taxon>
        <taxon>Bacillus cereus group</taxon>
    </lineage>
</organism>
<dbReference type="InterPro" id="IPR029058">
    <property type="entry name" value="AB_hydrolase_fold"/>
</dbReference>
<evidence type="ECO:0000313" key="3">
    <source>
        <dbReference type="Proteomes" id="UP000027822"/>
    </source>
</evidence>
<dbReference type="RefSeq" id="WP_034638504.1">
    <property type="nucleotide sequence ID" value="NZ_CBCSJC010000015.1"/>
</dbReference>